<dbReference type="EMBL" id="CP123443">
    <property type="protein sequence ID" value="WGK69771.1"/>
    <property type="molecule type" value="Genomic_DNA"/>
</dbReference>
<organism evidence="7 8">
    <name type="scientific">Candidatus Haliotispira prima</name>
    <dbReference type="NCBI Taxonomy" id="3034016"/>
    <lineage>
        <taxon>Bacteria</taxon>
        <taxon>Pseudomonadati</taxon>
        <taxon>Spirochaetota</taxon>
        <taxon>Spirochaetia</taxon>
        <taxon>Spirochaetales</taxon>
        <taxon>Spirochaetaceae</taxon>
        <taxon>Candidatus Haliotispira</taxon>
    </lineage>
</organism>
<dbReference type="Proteomes" id="UP001228690">
    <property type="component" value="Chromosome"/>
</dbReference>
<sequence length="881" mass="98583">MTQARDSHDQYLVNSLPILIVYAGNSVKQDLGSRQETAGPLFRAQASPPTVPYEHADHSLSLLAEIRDRIRSEGFHIRELDHYGDFLDLGSRQHFSALVFSLPSDHLPGDHLSGDNLAYGSGAYGGRTTGGYRLLDEIVTHIRHYNEDVPIFLYGKQKEYTLLSEDVIRNTTGFIHYGEDTVEFTARYISREARYYLKTCLPAFFRNLMEHVYNGSYSWHCPGHSGGTAFLKSPVGSIFHRFFGENLLRADVCNAVESLGQLLEHTGHIGSSERNAAHVFRADRLYFVTNGTSTSNKIVAHANITRGDVVLVDRNCHQSILHAMIQTGAIPIFLRPSRNAQGVVGPIPEEQFSPEWIEAAIMRNPLVPESFKQANKRAGLQVDAETEDKAGDEAGNEAAAGQEAKTPPRVGPKALILTQSTYDGLLYNSHTIQQKLDGYIPVLHFDEAWIPHAVFHDFYFAMHAMGDHRPATEHSTIYATQSTHKLLAGLSQASQILVQNAKSAPLDPAPMEASFLMHTSTSPQYSILASLDVTSAMMSGAHGYAIVEEALVEALSFRQALRKYGEGLEPDTWWFQDWGPQRFSSTNPYPEWLDEAAGLSSFEPQQNSTENLWQKEWRLDPGNKWHGFDHERSPDFNMLDPIKCTLLTPGPDEDGRLREWGIPAVVVSRYLEENGIIVEKTGLYSIFVMFTIGITKGRWKSLLSALQRFKVDYDMPQSLWQSMPQLCQQYPQYADLNIRELCRLLHDGYRNSHIVEQTNLAYSGFLLPKATPGEAYNSFIRGDYESLPASRVGGRVSASMISIYPPGIPLVFPGEVISEEVQRYLSCIEQQQRRFPGFEIHIHGVKIPSLKERAVGEGEAEGTVLPADRTPSFLVNVLKEG</sequence>
<keyword evidence="4" id="KW-0456">Lyase</keyword>
<dbReference type="InterPro" id="IPR015422">
    <property type="entry name" value="PyrdxlP-dep_Trfase_small"/>
</dbReference>
<proteinExistence type="inferred from homology"/>
<dbReference type="InterPro" id="IPR005308">
    <property type="entry name" value="OKR_de-COase_N"/>
</dbReference>
<accession>A0ABY8MID6</accession>
<dbReference type="Gene3D" id="3.40.50.2300">
    <property type="match status" value="1"/>
</dbReference>
<dbReference type="PROSITE" id="PS00703">
    <property type="entry name" value="OKR_DC_1"/>
    <property type="match status" value="1"/>
</dbReference>
<feature type="domain" description="Orn/Lys/Arg decarboxylases family 1 pyridoxal-P attachment site" evidence="6">
    <location>
        <begin position="480"/>
        <end position="494"/>
    </location>
</feature>
<evidence type="ECO:0000256" key="2">
    <source>
        <dbReference type="ARBA" id="ARBA00022793"/>
    </source>
</evidence>
<evidence type="ECO:0000256" key="1">
    <source>
        <dbReference type="ARBA" id="ARBA00010671"/>
    </source>
</evidence>
<gene>
    <name evidence="7" type="ORF">P0082_02595</name>
</gene>
<keyword evidence="3" id="KW-0663">Pyridoxal phosphate</keyword>
<keyword evidence="8" id="KW-1185">Reference proteome</keyword>
<dbReference type="Pfam" id="PF03709">
    <property type="entry name" value="OKR_DC_1_N"/>
    <property type="match status" value="1"/>
</dbReference>
<name>A0ABY8MID6_9SPIO</name>
<evidence type="ECO:0000313" key="8">
    <source>
        <dbReference type="Proteomes" id="UP001228690"/>
    </source>
</evidence>
<dbReference type="Gene3D" id="3.90.1150.10">
    <property type="entry name" value="Aspartate Aminotransferase, domain 1"/>
    <property type="match status" value="1"/>
</dbReference>
<dbReference type="Gene3D" id="3.90.100.10">
    <property type="entry name" value="Orn/Lys/Arg decarboxylase, C-terminal domain"/>
    <property type="match status" value="1"/>
</dbReference>
<dbReference type="InterPro" id="IPR036633">
    <property type="entry name" value="Prn/Lys/Arg_de-COase_C_sf"/>
</dbReference>
<dbReference type="SUPFAM" id="SSF55904">
    <property type="entry name" value="Ornithine decarboxylase C-terminal domain"/>
    <property type="match status" value="1"/>
</dbReference>
<keyword evidence="2" id="KW-0210">Decarboxylase</keyword>
<dbReference type="SUPFAM" id="SSF53383">
    <property type="entry name" value="PLP-dependent transferases"/>
    <property type="match status" value="1"/>
</dbReference>
<dbReference type="PANTHER" id="PTHR45229">
    <property type="entry name" value="CONSTITUTIVE ORNITHINE DECARBOXYLASE"/>
    <property type="match status" value="1"/>
</dbReference>
<dbReference type="InterPro" id="IPR015424">
    <property type="entry name" value="PyrdxlP-dep_Trfase"/>
</dbReference>
<dbReference type="InterPro" id="IPR015421">
    <property type="entry name" value="PyrdxlP-dep_Trfase_major"/>
</dbReference>
<protein>
    <submittedName>
        <fullName evidence="7">Orn/Lys/Arg decarboxylase N-terminal domain-containing protein</fullName>
    </submittedName>
</protein>
<evidence type="ECO:0000256" key="5">
    <source>
        <dbReference type="SAM" id="MobiDB-lite"/>
    </source>
</evidence>
<reference evidence="7 8" key="1">
    <citation type="submission" date="2023-04" db="EMBL/GenBank/DDBJ databases">
        <title>Spirochaete genome identified in red abalone sample constitutes a novel genus.</title>
        <authorList>
            <person name="Sharma S.P."/>
            <person name="Purcell C.M."/>
            <person name="Hyde J.R."/>
            <person name="Severin A.J."/>
        </authorList>
    </citation>
    <scope>NUCLEOTIDE SEQUENCE [LARGE SCALE GENOMIC DNA]</scope>
    <source>
        <strain evidence="7 8">SP-2023</strain>
    </source>
</reference>
<evidence type="ECO:0000259" key="6">
    <source>
        <dbReference type="PROSITE" id="PS00703"/>
    </source>
</evidence>
<dbReference type="InterPro" id="IPR011193">
    <property type="entry name" value="Orn/lys/arg_de-COase"/>
</dbReference>
<evidence type="ECO:0000256" key="3">
    <source>
        <dbReference type="ARBA" id="ARBA00022898"/>
    </source>
</evidence>
<comment type="similarity">
    <text evidence="1">Belongs to the Orn/Lys/Arg decarboxylase class-I family.</text>
</comment>
<dbReference type="Pfam" id="PF03711">
    <property type="entry name" value="OKR_DC_1_C"/>
    <property type="match status" value="1"/>
</dbReference>
<feature type="region of interest" description="Disordered" evidence="5">
    <location>
        <begin position="377"/>
        <end position="412"/>
    </location>
</feature>
<evidence type="ECO:0000313" key="7">
    <source>
        <dbReference type="EMBL" id="WGK69771.1"/>
    </source>
</evidence>
<dbReference type="PANTHER" id="PTHR45229:SF3">
    <property type="entry name" value="BIODEGRADATIVE ARGININE DECARBOXYLASE"/>
    <property type="match status" value="1"/>
</dbReference>
<evidence type="ECO:0000256" key="4">
    <source>
        <dbReference type="ARBA" id="ARBA00023239"/>
    </source>
</evidence>
<dbReference type="RefSeq" id="WP_326927958.1">
    <property type="nucleotide sequence ID" value="NZ_CP123443.1"/>
</dbReference>
<dbReference type="InterPro" id="IPR008286">
    <property type="entry name" value="Prn/Lys/Arg_de-COase_C"/>
</dbReference>
<dbReference type="Pfam" id="PF01276">
    <property type="entry name" value="OKR_DC_1"/>
    <property type="match status" value="1"/>
</dbReference>
<dbReference type="Gene3D" id="3.40.640.10">
    <property type="entry name" value="Type I PLP-dependent aspartate aminotransferase-like (Major domain)"/>
    <property type="match status" value="1"/>
</dbReference>
<dbReference type="InterPro" id="IPR000310">
    <property type="entry name" value="Orn/Lys/Arg_deCO2ase_major_dom"/>
</dbReference>